<keyword evidence="4" id="KW-0805">Transcription regulation</keyword>
<evidence type="ECO:0000256" key="2">
    <source>
        <dbReference type="ARBA" id="ARBA00015075"/>
    </source>
</evidence>
<accession>A0A0J7Y245</accession>
<keyword evidence="5" id="KW-0804">Transcription</keyword>
<evidence type="ECO:0000256" key="3">
    <source>
        <dbReference type="ARBA" id="ARBA00022491"/>
    </source>
</evidence>
<dbReference type="InterPro" id="IPR002712">
    <property type="entry name" value="CcdB"/>
</dbReference>
<dbReference type="AlphaFoldDB" id="A0A0J7Y245"/>
<evidence type="ECO:0000256" key="6">
    <source>
        <dbReference type="ARBA" id="ARBA00029628"/>
    </source>
</evidence>
<keyword evidence="9" id="KW-1185">Reference proteome</keyword>
<dbReference type="RefSeq" id="WP_066601725.1">
    <property type="nucleotide sequence ID" value="NZ_KQ130434.1"/>
</dbReference>
<protein>
    <recommendedName>
        <fullName evidence="2">Toxin CcdB</fullName>
    </recommendedName>
    <alternativeName>
        <fullName evidence="7">Cytotoxic protein CcdB</fullName>
    </alternativeName>
    <alternativeName>
        <fullName evidence="6">Protein LetD</fullName>
    </alternativeName>
</protein>
<dbReference type="GO" id="GO:0008657">
    <property type="term" value="F:DNA topoisomerase type II (double strand cut, ATP-hydrolyzing) inhibitor activity"/>
    <property type="evidence" value="ECO:0007669"/>
    <property type="project" value="InterPro"/>
</dbReference>
<evidence type="ECO:0000256" key="5">
    <source>
        <dbReference type="ARBA" id="ARBA00023163"/>
    </source>
</evidence>
<dbReference type="Proteomes" id="UP000052232">
    <property type="component" value="Unassembled WGS sequence"/>
</dbReference>
<comment type="caution">
    <text evidence="8">The sequence shown here is derived from an EMBL/GenBank/DDBJ whole genome shotgun (WGS) entry which is preliminary data.</text>
</comment>
<organism evidence="8 9">
    <name type="scientific">Sphingobium cupriresistens LL01</name>
    <dbReference type="NCBI Taxonomy" id="1420583"/>
    <lineage>
        <taxon>Bacteria</taxon>
        <taxon>Pseudomonadati</taxon>
        <taxon>Pseudomonadota</taxon>
        <taxon>Alphaproteobacteria</taxon>
        <taxon>Sphingomonadales</taxon>
        <taxon>Sphingomonadaceae</taxon>
        <taxon>Sphingobium</taxon>
    </lineage>
</organism>
<sequence length="98" mass="10930">MARFCVHRLPDGVYVLDCQTDLLDHLTTRFVVPLVPLDDVGTPMARLNPQFNVDGHRLVMMTQFSGAVPARSLGKVVLSLRDQDYEISKALDMLIAGF</sequence>
<evidence type="ECO:0000256" key="7">
    <source>
        <dbReference type="ARBA" id="ARBA00033135"/>
    </source>
</evidence>
<reference evidence="8 9" key="1">
    <citation type="journal article" date="2015" name="G3 (Bethesda)">
        <title>Insights into Ongoing Evolution of the Hexachlorocyclohexane Catabolic Pathway from Comparative Genomics of Ten Sphingomonadaceae Strains.</title>
        <authorList>
            <person name="Pearce S.L."/>
            <person name="Oakeshott J.G."/>
            <person name="Pandey G."/>
        </authorList>
    </citation>
    <scope>NUCLEOTIDE SEQUENCE [LARGE SCALE GENOMIC DNA]</scope>
    <source>
        <strain evidence="8 9">LL01</strain>
    </source>
</reference>
<evidence type="ECO:0000256" key="1">
    <source>
        <dbReference type="ARBA" id="ARBA00005230"/>
    </source>
</evidence>
<dbReference type="Pfam" id="PF01845">
    <property type="entry name" value="CcdB"/>
    <property type="match status" value="1"/>
</dbReference>
<keyword evidence="3" id="KW-0678">Repressor</keyword>
<evidence type="ECO:0000313" key="8">
    <source>
        <dbReference type="EMBL" id="KMS57894.1"/>
    </source>
</evidence>
<name>A0A0J7Y245_9SPHN</name>
<dbReference type="STRING" id="1420583.V473_06790"/>
<gene>
    <name evidence="8" type="ORF">V473_06790</name>
</gene>
<evidence type="ECO:0000256" key="4">
    <source>
        <dbReference type="ARBA" id="ARBA00023015"/>
    </source>
</evidence>
<dbReference type="PATRIC" id="fig|1420583.3.peg.1366"/>
<dbReference type="InterPro" id="IPR011067">
    <property type="entry name" value="Plasmid_toxin/cell-grow_inhib"/>
</dbReference>
<dbReference type="EMBL" id="JACT01000001">
    <property type="protein sequence ID" value="KMS57894.1"/>
    <property type="molecule type" value="Genomic_DNA"/>
</dbReference>
<dbReference type="SUPFAM" id="SSF50118">
    <property type="entry name" value="Cell growth inhibitor/plasmid maintenance toxic component"/>
    <property type="match status" value="1"/>
</dbReference>
<comment type="similarity">
    <text evidence="1">Belongs to the CcdB toxin family.</text>
</comment>
<dbReference type="GO" id="GO:0006276">
    <property type="term" value="P:plasmid maintenance"/>
    <property type="evidence" value="ECO:0007669"/>
    <property type="project" value="InterPro"/>
</dbReference>
<proteinExistence type="inferred from homology"/>
<evidence type="ECO:0000313" key="9">
    <source>
        <dbReference type="Proteomes" id="UP000052232"/>
    </source>
</evidence>
<dbReference type="Gene3D" id="2.30.30.110">
    <property type="match status" value="1"/>
</dbReference>